<sequence>MGEADAGGCCRCCPSACCWPSLSGVFGSVKFNACRSSGPRTCTAFRRCGAGGCHLGLESLSFLSARADASRRFRKLAMLSVSDRGCKPAGGRSSRTWSRMRRMFVLIKSGSSTASSSSASRIEADCPGPIAPTPWSCAVR</sequence>
<gene>
    <name evidence="1" type="ORF">GSI_12483</name>
</gene>
<dbReference type="AlphaFoldDB" id="A0A2G8RSW1"/>
<proteinExistence type="predicted"/>
<evidence type="ECO:0000313" key="2">
    <source>
        <dbReference type="Proteomes" id="UP000230002"/>
    </source>
</evidence>
<reference evidence="1 2" key="1">
    <citation type="journal article" date="2015" name="Sci. Rep.">
        <title>Chromosome-level genome map provides insights into diverse defense mechanisms in the medicinal fungus Ganoderma sinense.</title>
        <authorList>
            <person name="Zhu Y."/>
            <person name="Xu J."/>
            <person name="Sun C."/>
            <person name="Zhou S."/>
            <person name="Xu H."/>
            <person name="Nelson D.R."/>
            <person name="Qian J."/>
            <person name="Song J."/>
            <person name="Luo H."/>
            <person name="Xiang L."/>
            <person name="Li Y."/>
            <person name="Xu Z."/>
            <person name="Ji A."/>
            <person name="Wang L."/>
            <person name="Lu S."/>
            <person name="Hayward A."/>
            <person name="Sun W."/>
            <person name="Li X."/>
            <person name="Schwartz D.C."/>
            <person name="Wang Y."/>
            <person name="Chen S."/>
        </authorList>
    </citation>
    <scope>NUCLEOTIDE SEQUENCE [LARGE SCALE GENOMIC DNA]</scope>
    <source>
        <strain evidence="1 2">ZZ0214-1</strain>
    </source>
</reference>
<accession>A0A2G8RSW1</accession>
<organism evidence="1 2">
    <name type="scientific">Ganoderma sinense ZZ0214-1</name>
    <dbReference type="NCBI Taxonomy" id="1077348"/>
    <lineage>
        <taxon>Eukaryota</taxon>
        <taxon>Fungi</taxon>
        <taxon>Dikarya</taxon>
        <taxon>Basidiomycota</taxon>
        <taxon>Agaricomycotina</taxon>
        <taxon>Agaricomycetes</taxon>
        <taxon>Polyporales</taxon>
        <taxon>Polyporaceae</taxon>
        <taxon>Ganoderma</taxon>
    </lineage>
</organism>
<comment type="caution">
    <text evidence="1">The sequence shown here is derived from an EMBL/GenBank/DDBJ whole genome shotgun (WGS) entry which is preliminary data.</text>
</comment>
<name>A0A2G8RSW1_9APHY</name>
<keyword evidence="2" id="KW-1185">Reference proteome</keyword>
<protein>
    <submittedName>
        <fullName evidence="1">Uncharacterized protein</fullName>
    </submittedName>
</protein>
<dbReference type="Proteomes" id="UP000230002">
    <property type="component" value="Unassembled WGS sequence"/>
</dbReference>
<dbReference type="EMBL" id="AYKW01000056">
    <property type="protein sequence ID" value="PIL24599.1"/>
    <property type="molecule type" value="Genomic_DNA"/>
</dbReference>
<evidence type="ECO:0000313" key="1">
    <source>
        <dbReference type="EMBL" id="PIL24599.1"/>
    </source>
</evidence>